<dbReference type="InterPro" id="IPR008928">
    <property type="entry name" value="6-hairpin_glycosidase_sf"/>
</dbReference>
<protein>
    <recommendedName>
        <fullName evidence="2">Spermatogenesis-associated protein 20-like TRX domain-containing protein</fullName>
    </recommendedName>
</protein>
<gene>
    <name evidence="3" type="ORF">S40285_05923</name>
</gene>
<dbReference type="InterPro" id="IPR004879">
    <property type="entry name" value="Ssp411-like_TRX"/>
</dbReference>
<dbReference type="OMA" id="PFYFGTY"/>
<dbReference type="CDD" id="cd02955">
    <property type="entry name" value="SSP411"/>
    <property type="match status" value="1"/>
</dbReference>
<feature type="region of interest" description="Disordered" evidence="1">
    <location>
        <begin position="1"/>
        <end position="28"/>
    </location>
</feature>
<dbReference type="OrthoDB" id="1923667at2759"/>
<dbReference type="PIRSF" id="PIRSF006402">
    <property type="entry name" value="UCP006402_thioredoxin"/>
    <property type="match status" value="1"/>
</dbReference>
<dbReference type="HOGENOM" id="CLU_014051_1_1_1"/>
<evidence type="ECO:0000313" key="4">
    <source>
        <dbReference type="Proteomes" id="UP000028524"/>
    </source>
</evidence>
<dbReference type="PANTHER" id="PTHR42899:SF1">
    <property type="entry name" value="SPERMATOGENESIS-ASSOCIATED PROTEIN 20"/>
    <property type="match status" value="1"/>
</dbReference>
<dbReference type="InterPro" id="IPR036249">
    <property type="entry name" value="Thioredoxin-like_sf"/>
</dbReference>
<dbReference type="InParanoid" id="A0A084R0E0"/>
<dbReference type="PANTHER" id="PTHR42899">
    <property type="entry name" value="SPERMATOGENESIS-ASSOCIATED PROTEIN 20"/>
    <property type="match status" value="1"/>
</dbReference>
<accession>A0A084R0E0</accession>
<dbReference type="STRING" id="1283841.A0A084R0E0"/>
<dbReference type="SUPFAM" id="SSF48208">
    <property type="entry name" value="Six-hairpin glycosidases"/>
    <property type="match status" value="1"/>
</dbReference>
<proteinExistence type="predicted"/>
<organism evidence="3 4">
    <name type="scientific">Stachybotrys chlorohalonatus (strain IBT 40285)</name>
    <dbReference type="NCBI Taxonomy" id="1283841"/>
    <lineage>
        <taxon>Eukaryota</taxon>
        <taxon>Fungi</taxon>
        <taxon>Dikarya</taxon>
        <taxon>Ascomycota</taxon>
        <taxon>Pezizomycotina</taxon>
        <taxon>Sordariomycetes</taxon>
        <taxon>Hypocreomycetidae</taxon>
        <taxon>Hypocreales</taxon>
        <taxon>Stachybotryaceae</taxon>
        <taxon>Stachybotrys</taxon>
    </lineage>
</organism>
<feature type="domain" description="Spermatogenesis-associated protein 20-like TRX" evidence="2">
    <location>
        <begin position="37"/>
        <end position="205"/>
    </location>
</feature>
<evidence type="ECO:0000256" key="1">
    <source>
        <dbReference type="SAM" id="MobiDB-lite"/>
    </source>
</evidence>
<dbReference type="InterPro" id="IPR024705">
    <property type="entry name" value="Ssp411"/>
</dbReference>
<dbReference type="GO" id="GO:0005975">
    <property type="term" value="P:carbohydrate metabolic process"/>
    <property type="evidence" value="ECO:0007669"/>
    <property type="project" value="InterPro"/>
</dbReference>
<dbReference type="Gene3D" id="3.40.30.10">
    <property type="entry name" value="Glutaredoxin"/>
    <property type="match status" value="1"/>
</dbReference>
<name>A0A084R0E0_STAC4</name>
<dbReference type="AlphaFoldDB" id="A0A084R0E0"/>
<keyword evidence="4" id="KW-1185">Reference proteome</keyword>
<reference evidence="3 4" key="1">
    <citation type="journal article" date="2014" name="BMC Genomics">
        <title>Comparative genome sequencing reveals chemotype-specific gene clusters in the toxigenic black mold Stachybotrys.</title>
        <authorList>
            <person name="Semeiks J."/>
            <person name="Borek D."/>
            <person name="Otwinowski Z."/>
            <person name="Grishin N.V."/>
        </authorList>
    </citation>
    <scope>NUCLEOTIDE SEQUENCE [LARGE SCALE GENOMIC DNA]</scope>
    <source>
        <strain evidence="3 4">IBT 40285</strain>
    </source>
</reference>
<evidence type="ECO:0000259" key="2">
    <source>
        <dbReference type="Pfam" id="PF03190"/>
    </source>
</evidence>
<evidence type="ECO:0000313" key="3">
    <source>
        <dbReference type="EMBL" id="KFA69675.1"/>
    </source>
</evidence>
<dbReference type="SUPFAM" id="SSF52833">
    <property type="entry name" value="Thioredoxin-like"/>
    <property type="match status" value="1"/>
</dbReference>
<sequence length="713" mass="79125">MNPDFAASTRVLAPVPGDEQGSGDAQKNAKPLLSRAHESNNPYIRSQQNSLVKWQLLDSNSLEQAKAANKLIFLHVGYKSCHHCRLMSIESFANPECASIINHSFIPVLVDREERPDIDNIYMNYVQAVSNAGGWPLNLFLTADLEPVFGGTYWPGPGANTTQRSSSENEEEILDFLSVLKKVRDVWRDQESRCRQEAKEVLGQLRDFAAEGSLDARVAGAMDTSESSRDATKLNDADELDLDQLEEAYTQIAGTFDPVYGGFGLAPKFLTPPKLSFLLGLTGLPSEVHDVVGEAEVQRARDMALVTLRKIRDGALRDHLGGTGFARCSVTPDWSIPNFERLVVDNALLLPLYLEAWQLDGGQSGGEFYDVVIELADYLSSPPILLPDGAFASSEAADSHYRRGDKDMIEGAYYLWTRREFDSVIEEANRHISLIAAAHWDVQEDGNIEEKYDPHDDFINQNVLRIVKTADELSKQFNIPVEQVEQYIQTAKLALRARRDKDRIRPELDDKVVAGWNGLVISALARTGVAIQAVDVERGNKYLQAATTAASFIKSKLWDSEREVLFRIWTSAGRQTEGFAEDYAYVTEGLLDLADATHDTTWTQFANDLQKSQITLFYDPNGAFYCTTASSPHTILRLKDGMDTSLPSTNSVSVSNLYRLGAHLNDDKYKHLARETINAFEAEMLQHPGLYPGLLGGVVAARLGVNGRRSSGI</sequence>
<dbReference type="Proteomes" id="UP000028524">
    <property type="component" value="Unassembled WGS sequence"/>
</dbReference>
<dbReference type="Pfam" id="PF03190">
    <property type="entry name" value="Thioredox_DsbH"/>
    <property type="match status" value="1"/>
</dbReference>
<dbReference type="EMBL" id="KL659381">
    <property type="protein sequence ID" value="KFA69675.1"/>
    <property type="molecule type" value="Genomic_DNA"/>
</dbReference>